<dbReference type="InterPro" id="IPR029056">
    <property type="entry name" value="Ribokinase-like"/>
</dbReference>
<organism evidence="5">
    <name type="scientific">Pseudo-nitzschia australis</name>
    <dbReference type="NCBI Taxonomy" id="44445"/>
    <lineage>
        <taxon>Eukaryota</taxon>
        <taxon>Sar</taxon>
        <taxon>Stramenopiles</taxon>
        <taxon>Ochrophyta</taxon>
        <taxon>Bacillariophyta</taxon>
        <taxon>Bacillariophyceae</taxon>
        <taxon>Bacillariophycidae</taxon>
        <taxon>Bacillariales</taxon>
        <taxon>Bacillariaceae</taxon>
        <taxon>Pseudo-nitzschia</taxon>
    </lineage>
</organism>
<keyword evidence="1" id="KW-0808">Transferase</keyword>
<keyword evidence="3" id="KW-1133">Transmembrane helix</keyword>
<evidence type="ECO:0000259" key="4">
    <source>
        <dbReference type="Pfam" id="PF00294"/>
    </source>
</evidence>
<protein>
    <recommendedName>
        <fullName evidence="4">Carbohydrate kinase PfkB domain-containing protein</fullName>
    </recommendedName>
</protein>
<gene>
    <name evidence="5" type="ORF">PAUS00366_LOCUS7545</name>
</gene>
<feature type="domain" description="Carbohydrate kinase PfkB" evidence="4">
    <location>
        <begin position="144"/>
        <end position="359"/>
    </location>
</feature>
<keyword evidence="2" id="KW-0418">Kinase</keyword>
<sequence>MRGETQQLLRTTKFSENLWCCRPRRRERPHTTEYNGILFWKHLFSVAAAAAAAAVVATTLVGNAIISQVVAFSFVKRNLGDCGLRTQHCPDTGNAIDKVVRLSNHPFPSLIPRKALSSSMMTKDSNNDDDGKNENHDDAPVILLIGSCGLDRLLTVANYPTVDAKIRTIAYNEEGGGNSANTATTIGKLVGAGLFSSSGQKMRVEFLSKVGDDAVGQQLIDELNGSNVGTSLHLFRRGEVGSTTAFTTVIVSESEQTRTCIHTPGTCGELSIVDDVQSLSQEDINQIFRNVVHLHSDSRHTDVALWMAKEAKRRGGITVSCDCEKDRNTKALDELIELCDVLITNSNHLGEYLERLTREREVITGRQPLPEPTIAINTQEARGAESSSLDQRREHQRIETCVKSLAPSTYFARWQSQESFIGKEVVVTHGSMGALHYKTVEISTARDGSNTKPHNTIEIEMDETKILRVRQSFGDGEENSKVLYEIHQAGVLKNPKIVDTTGAGDAFIGGFILTSNTAFEKEQEEIMGGRVQLALEMGSFVGGCKLGGPGARSALPTERDIDLLGPNLTAAKASLRNLLGSFNDVKLYPNRY</sequence>
<reference evidence="5" key="1">
    <citation type="submission" date="2021-01" db="EMBL/GenBank/DDBJ databases">
        <authorList>
            <person name="Corre E."/>
            <person name="Pelletier E."/>
            <person name="Niang G."/>
            <person name="Scheremetjew M."/>
            <person name="Finn R."/>
            <person name="Kale V."/>
            <person name="Holt S."/>
            <person name="Cochrane G."/>
            <person name="Meng A."/>
            <person name="Brown T."/>
            <person name="Cohen L."/>
        </authorList>
    </citation>
    <scope>NUCLEOTIDE SEQUENCE</scope>
    <source>
        <strain evidence="5">10249 10 AB</strain>
    </source>
</reference>
<dbReference type="GO" id="GO:0016301">
    <property type="term" value="F:kinase activity"/>
    <property type="evidence" value="ECO:0007669"/>
    <property type="project" value="UniProtKB-KW"/>
</dbReference>
<dbReference type="SUPFAM" id="SSF53613">
    <property type="entry name" value="Ribokinase-like"/>
    <property type="match status" value="1"/>
</dbReference>
<dbReference type="PANTHER" id="PTHR42774:SF3">
    <property type="entry name" value="KETOHEXOKINASE"/>
    <property type="match status" value="1"/>
</dbReference>
<feature type="transmembrane region" description="Helical" evidence="3">
    <location>
        <begin position="43"/>
        <end position="66"/>
    </location>
</feature>
<evidence type="ECO:0000256" key="1">
    <source>
        <dbReference type="ARBA" id="ARBA00022679"/>
    </source>
</evidence>
<evidence type="ECO:0000256" key="2">
    <source>
        <dbReference type="ARBA" id="ARBA00022777"/>
    </source>
</evidence>
<dbReference type="InterPro" id="IPR002173">
    <property type="entry name" value="Carboh/pur_kinase_PfkB_CS"/>
</dbReference>
<evidence type="ECO:0000313" key="5">
    <source>
        <dbReference type="EMBL" id="CAE0714793.1"/>
    </source>
</evidence>
<keyword evidence="3" id="KW-0472">Membrane</keyword>
<name>A0A7S4AGA4_9STRA</name>
<dbReference type="InterPro" id="IPR052562">
    <property type="entry name" value="Ketohexokinase-related"/>
</dbReference>
<dbReference type="EMBL" id="HBIX01009967">
    <property type="protein sequence ID" value="CAE0714793.1"/>
    <property type="molecule type" value="Transcribed_RNA"/>
</dbReference>
<dbReference type="PANTHER" id="PTHR42774">
    <property type="entry name" value="PHOSPHOTRANSFERASE SYSTEM TRANSPORT PROTEIN"/>
    <property type="match status" value="1"/>
</dbReference>
<dbReference type="AlphaFoldDB" id="A0A7S4AGA4"/>
<proteinExistence type="predicted"/>
<evidence type="ECO:0000256" key="3">
    <source>
        <dbReference type="SAM" id="Phobius"/>
    </source>
</evidence>
<dbReference type="Pfam" id="PF00294">
    <property type="entry name" value="PfkB"/>
    <property type="match status" value="2"/>
</dbReference>
<dbReference type="PROSITE" id="PS00584">
    <property type="entry name" value="PFKB_KINASES_2"/>
    <property type="match status" value="1"/>
</dbReference>
<accession>A0A7S4AGA4</accession>
<feature type="domain" description="Carbohydrate kinase PfkB" evidence="4">
    <location>
        <begin position="496"/>
        <end position="557"/>
    </location>
</feature>
<dbReference type="InterPro" id="IPR011611">
    <property type="entry name" value="PfkB_dom"/>
</dbReference>
<dbReference type="Gene3D" id="3.40.1190.20">
    <property type="match status" value="1"/>
</dbReference>
<keyword evidence="3" id="KW-0812">Transmembrane</keyword>